<dbReference type="Pfam" id="PF07603">
    <property type="entry name" value="Lcl_C"/>
    <property type="match status" value="1"/>
</dbReference>
<dbReference type="InterPro" id="IPR004852">
    <property type="entry name" value="Di-haem_cyt_c_peroxidsae"/>
</dbReference>
<dbReference type="PROSITE" id="PS51257">
    <property type="entry name" value="PROKAR_LIPOPROTEIN"/>
    <property type="match status" value="1"/>
</dbReference>
<keyword evidence="4 8" id="KW-0732">Signal</keyword>
<evidence type="ECO:0000256" key="3">
    <source>
        <dbReference type="ARBA" id="ARBA00022723"/>
    </source>
</evidence>
<dbReference type="Gene3D" id="1.10.760.10">
    <property type="entry name" value="Cytochrome c-like domain"/>
    <property type="match status" value="2"/>
</dbReference>
<evidence type="ECO:0000259" key="9">
    <source>
        <dbReference type="PROSITE" id="PS51007"/>
    </source>
</evidence>
<dbReference type="GO" id="GO:0009055">
    <property type="term" value="F:electron transfer activity"/>
    <property type="evidence" value="ECO:0007669"/>
    <property type="project" value="InterPro"/>
</dbReference>
<dbReference type="PANTHER" id="PTHR30600">
    <property type="entry name" value="CYTOCHROME C PEROXIDASE-RELATED"/>
    <property type="match status" value="1"/>
</dbReference>
<name>A0AAD0RVN1_9NEIS</name>
<organism evidence="10 11">
    <name type="scientific">Chromobacterium rhizoryzae</name>
    <dbReference type="NCBI Taxonomy" id="1778675"/>
    <lineage>
        <taxon>Bacteria</taxon>
        <taxon>Pseudomonadati</taxon>
        <taxon>Pseudomonadota</taxon>
        <taxon>Betaproteobacteria</taxon>
        <taxon>Neisseriales</taxon>
        <taxon>Chromobacteriaceae</taxon>
        <taxon>Chromobacterium</taxon>
    </lineage>
</organism>
<evidence type="ECO:0000256" key="1">
    <source>
        <dbReference type="ARBA" id="ARBA00004196"/>
    </source>
</evidence>
<dbReference type="InterPro" id="IPR009056">
    <property type="entry name" value="Cyt_c-like_dom"/>
</dbReference>
<dbReference type="InterPro" id="IPR036909">
    <property type="entry name" value="Cyt_c-like_dom_sf"/>
</dbReference>
<evidence type="ECO:0000256" key="6">
    <source>
        <dbReference type="ARBA" id="ARBA00023004"/>
    </source>
</evidence>
<dbReference type="Pfam" id="PF03150">
    <property type="entry name" value="CCP_MauG"/>
    <property type="match status" value="1"/>
</dbReference>
<protein>
    <submittedName>
        <fullName evidence="10">DUF1566 domain-containing protein</fullName>
    </submittedName>
</protein>
<dbReference type="AlphaFoldDB" id="A0AAD0RVN1"/>
<dbReference type="InterPro" id="IPR011460">
    <property type="entry name" value="Lcl_C"/>
</dbReference>
<evidence type="ECO:0000313" key="10">
    <source>
        <dbReference type="EMBL" id="AXT48843.1"/>
    </source>
</evidence>
<dbReference type="PROSITE" id="PS51007">
    <property type="entry name" value="CYTC"/>
    <property type="match status" value="2"/>
</dbReference>
<dbReference type="KEGG" id="crz:D1345_22925"/>
<accession>A0AAD0RVN1</accession>
<evidence type="ECO:0000256" key="5">
    <source>
        <dbReference type="ARBA" id="ARBA00023002"/>
    </source>
</evidence>
<dbReference type="GeneID" id="58562487"/>
<keyword evidence="11" id="KW-1185">Reference proteome</keyword>
<dbReference type="EMBL" id="CP031968">
    <property type="protein sequence ID" value="AXT48843.1"/>
    <property type="molecule type" value="Genomic_DNA"/>
</dbReference>
<feature type="chain" id="PRO_5042198988" evidence="8">
    <location>
        <begin position="19"/>
        <end position="887"/>
    </location>
</feature>
<evidence type="ECO:0000256" key="7">
    <source>
        <dbReference type="PROSITE-ProRule" id="PRU00433"/>
    </source>
</evidence>
<evidence type="ECO:0000256" key="8">
    <source>
        <dbReference type="SAM" id="SignalP"/>
    </source>
</evidence>
<comment type="subcellular location">
    <subcellularLocation>
        <location evidence="1">Cell envelope</location>
    </subcellularLocation>
</comment>
<dbReference type="PANTHER" id="PTHR30600:SF10">
    <property type="entry name" value="BLL6722 PROTEIN"/>
    <property type="match status" value="1"/>
</dbReference>
<dbReference type="SUPFAM" id="SSF46626">
    <property type="entry name" value="Cytochrome c"/>
    <property type="match status" value="2"/>
</dbReference>
<dbReference type="Proteomes" id="UP000259465">
    <property type="component" value="Chromosome"/>
</dbReference>
<dbReference type="InterPro" id="IPR051395">
    <property type="entry name" value="Cytochrome_c_Peroxidase/MauG"/>
</dbReference>
<dbReference type="RefSeq" id="WP_107732209.1">
    <property type="nucleotide sequence ID" value="NZ_CP031968.1"/>
</dbReference>
<keyword evidence="2 7" id="KW-0349">Heme</keyword>
<reference evidence="10 11" key="1">
    <citation type="submission" date="2018-08" db="EMBL/GenBank/DDBJ databases">
        <title>Complete genome sequence of JP2-74.</title>
        <authorList>
            <person name="Wu L."/>
        </authorList>
    </citation>
    <scope>NUCLEOTIDE SEQUENCE [LARGE SCALE GENOMIC DNA]</scope>
    <source>
        <strain evidence="10 11">JP2-74</strain>
    </source>
</reference>
<keyword evidence="5" id="KW-0560">Oxidoreductase</keyword>
<dbReference type="GO" id="GO:0046872">
    <property type="term" value="F:metal ion binding"/>
    <property type="evidence" value="ECO:0007669"/>
    <property type="project" value="UniProtKB-KW"/>
</dbReference>
<evidence type="ECO:0000256" key="4">
    <source>
        <dbReference type="ARBA" id="ARBA00022729"/>
    </source>
</evidence>
<dbReference type="GO" id="GO:0030313">
    <property type="term" value="C:cell envelope"/>
    <property type="evidence" value="ECO:0007669"/>
    <property type="project" value="UniProtKB-SubCell"/>
</dbReference>
<dbReference type="GO" id="GO:0020037">
    <property type="term" value="F:heme binding"/>
    <property type="evidence" value="ECO:0007669"/>
    <property type="project" value="InterPro"/>
</dbReference>
<dbReference type="GO" id="GO:0004130">
    <property type="term" value="F:cytochrome-c peroxidase activity"/>
    <property type="evidence" value="ECO:0007669"/>
    <property type="project" value="TreeGrafter"/>
</dbReference>
<keyword evidence="3 7" id="KW-0479">Metal-binding</keyword>
<keyword evidence="6 7" id="KW-0408">Iron</keyword>
<evidence type="ECO:0000313" key="11">
    <source>
        <dbReference type="Proteomes" id="UP000259465"/>
    </source>
</evidence>
<proteinExistence type="predicted"/>
<sequence>MHSRLAFPFILAGSLAVAACSGGPAAQPVRTGVFVDSPVAGLDYDSGSHAGKTTANGEFHYLDGEIVVFRIGQLELGRSLGAAQLTPLQLVGSQNPADPKVLRQVQLLLTLDEDDNPNNGIQISADTAARFRRSMRLEQAGDLQTLLDSAGIARSVVAADYAASHFRLSLAALREQPPGPRFTPLAETDGAPLTDAGERAGCVKDKQTGLIWEVKSVQGLRSQFHSYYASASRNPERPAQCEPGQEDCLAVTYTEAVNKQKLCGFEDSEEDIAAERGWRLPTERELKTLLDWSQYDRSRGLPAMDRHVFPDAEAAFYWTATSRRGEGAVAVAFDDTHRTLPSVSLSLGQPARLRLVRGPKLADDPNPEQNPPKPPAYIPVSADGQLTTPAQAACVDDNQHPDSWRDVILWQARPRPAGAASLNPALAALQQQRLCQQDNWRLPSVAEAIRWLQLQQDQDYPAANAAAAARVWARDASGELYGLDRNGGKQSAAHLAGQAEQPLLVALSIRPAKPPLPDSDGEEPDAAQLAQWRTRYSQYQPGADRQAAWPAPSLDAAAQAGFRDLGLLPAVPFPADNPYSAAKAALGDKLFRDPRLSRNNRIACISCHAPEHGWSDPRPVSQGHIGQLGGRNAMTLLNTAYVGALFWDGRAASLEEQAKGPVVNPLEMHQPLGQAVAKIAAAPEYAPLFTAAYGDSRVDLERMAKAIATFERTLISQDSAFDRFLKGERAALNDQALWGLHLFRTKARCINCHNSPLLSDNQFHNTGLNYIGRDKEDLGRGGVTGLRADLGKFRTPTLRDLLYTGDYMHTGDLPLDENGAGVIEFYNSGGNLVEAVGVEKYTLPKPSPLLKPLGLSAAEKQALHAFLQALSGPPRLQPASEAELFRR</sequence>
<feature type="signal peptide" evidence="8">
    <location>
        <begin position="1"/>
        <end position="18"/>
    </location>
</feature>
<feature type="domain" description="Cytochrome c" evidence="9">
    <location>
        <begin position="582"/>
        <end position="683"/>
    </location>
</feature>
<gene>
    <name evidence="10" type="ORF">D1345_22925</name>
</gene>
<feature type="domain" description="Cytochrome c" evidence="9">
    <location>
        <begin position="734"/>
        <end position="871"/>
    </location>
</feature>
<evidence type="ECO:0000256" key="2">
    <source>
        <dbReference type="ARBA" id="ARBA00022617"/>
    </source>
</evidence>